<dbReference type="InterPro" id="IPR053967">
    <property type="entry name" value="LlgE_F_G-like_D1"/>
</dbReference>
<feature type="domain" description="Flagellar basal-body/hook protein C-terminal" evidence="6">
    <location>
        <begin position="196"/>
        <end position="240"/>
    </location>
</feature>
<evidence type="ECO:0000256" key="4">
    <source>
        <dbReference type="RuleBase" id="RU362116"/>
    </source>
</evidence>
<dbReference type="OrthoDB" id="9804559at2"/>
<dbReference type="Pfam" id="PF22692">
    <property type="entry name" value="LlgE_F_G_D1"/>
    <property type="match status" value="1"/>
</dbReference>
<accession>A0A2A2GC87</accession>
<evidence type="ECO:0000313" key="8">
    <source>
        <dbReference type="EMBL" id="PAU94604.1"/>
    </source>
</evidence>
<dbReference type="GO" id="GO:0009425">
    <property type="term" value="C:bacterial-type flagellum basal body"/>
    <property type="evidence" value="ECO:0007669"/>
    <property type="project" value="UniProtKB-SubCell"/>
</dbReference>
<dbReference type="AlphaFoldDB" id="A0A2A2GC87"/>
<gene>
    <name evidence="8" type="ORF">CK503_07365</name>
</gene>
<dbReference type="InterPro" id="IPR020013">
    <property type="entry name" value="Flagellar_FlgE/F/G"/>
</dbReference>
<sequence>MIDRLQAQMQAMQMLTKMQDVTANNLANINTPGFKGSNVFQKMVQQRIDGQMVTKSVPQQQVDMQQGVLEPTGNPLDFGIKGKGFFVVENGEGAQLTRDGRMHFNSNGFLVDENGSRVMGDSGPIHMPEYLKATGRGADEANLEVADDGTIRLDGEVFDQLRIVQVEDTSQLERRGSNYLSAPEGAMVDDPSSKIMQGYYESSNVDPLNEMVDMMKTTKMFESQQRAMTTTDQMMGRATQQLGKF</sequence>
<dbReference type="NCBIfam" id="TIGR03506">
    <property type="entry name" value="FlgEFG_subfam"/>
    <property type="match status" value="1"/>
</dbReference>
<dbReference type="EMBL" id="NSKE01000004">
    <property type="protein sequence ID" value="PAU94604.1"/>
    <property type="molecule type" value="Genomic_DNA"/>
</dbReference>
<evidence type="ECO:0000259" key="5">
    <source>
        <dbReference type="Pfam" id="PF00460"/>
    </source>
</evidence>
<evidence type="ECO:0000256" key="2">
    <source>
        <dbReference type="ARBA" id="ARBA00009677"/>
    </source>
</evidence>
<comment type="caution">
    <text evidence="8">The sequence shown here is derived from an EMBL/GenBank/DDBJ whole genome shotgun (WGS) entry which is preliminary data.</text>
</comment>
<dbReference type="PANTHER" id="PTHR30435">
    <property type="entry name" value="FLAGELLAR PROTEIN"/>
    <property type="match status" value="1"/>
</dbReference>
<evidence type="ECO:0000259" key="7">
    <source>
        <dbReference type="Pfam" id="PF22692"/>
    </source>
</evidence>
<comment type="similarity">
    <text evidence="2 4">Belongs to the flagella basal body rod proteins family.</text>
</comment>
<dbReference type="InterPro" id="IPR010930">
    <property type="entry name" value="Flg_bb/hook_C_dom"/>
</dbReference>
<feature type="domain" description="Flagellar hook protein FlgE/F/G-like D1" evidence="7">
    <location>
        <begin position="80"/>
        <end position="152"/>
    </location>
</feature>
<keyword evidence="9" id="KW-1185">Reference proteome</keyword>
<keyword evidence="3 4" id="KW-0975">Bacterial flagellum</keyword>
<feature type="domain" description="Flagellar basal body rod protein N-terminal" evidence="5">
    <location>
        <begin position="5"/>
        <end position="35"/>
    </location>
</feature>
<organism evidence="8 9">
    <name type="scientific">Fodinibius salipaludis</name>
    <dbReference type="NCBI Taxonomy" id="2032627"/>
    <lineage>
        <taxon>Bacteria</taxon>
        <taxon>Pseudomonadati</taxon>
        <taxon>Balneolota</taxon>
        <taxon>Balneolia</taxon>
        <taxon>Balneolales</taxon>
        <taxon>Balneolaceae</taxon>
        <taxon>Fodinibius</taxon>
    </lineage>
</organism>
<evidence type="ECO:0000259" key="6">
    <source>
        <dbReference type="Pfam" id="PF06429"/>
    </source>
</evidence>
<dbReference type="Pfam" id="PF06429">
    <property type="entry name" value="Flg_bbr_C"/>
    <property type="match status" value="1"/>
</dbReference>
<evidence type="ECO:0000256" key="3">
    <source>
        <dbReference type="ARBA" id="ARBA00023143"/>
    </source>
</evidence>
<proteinExistence type="inferred from homology"/>
<dbReference type="Pfam" id="PF00460">
    <property type="entry name" value="Flg_bb_rod"/>
    <property type="match status" value="1"/>
</dbReference>
<evidence type="ECO:0000256" key="1">
    <source>
        <dbReference type="ARBA" id="ARBA00004117"/>
    </source>
</evidence>
<dbReference type="InterPro" id="IPR001444">
    <property type="entry name" value="Flag_bb_rod_N"/>
</dbReference>
<dbReference type="Proteomes" id="UP000218831">
    <property type="component" value="Unassembled WGS sequence"/>
</dbReference>
<comment type="subcellular location">
    <subcellularLocation>
        <location evidence="1 4">Bacterial flagellum basal body</location>
    </subcellularLocation>
</comment>
<dbReference type="InterPro" id="IPR019776">
    <property type="entry name" value="Flagellar_basal_body_rod_CS"/>
</dbReference>
<name>A0A2A2GC87_9BACT</name>
<dbReference type="PROSITE" id="PS00588">
    <property type="entry name" value="FLAGELLA_BB_ROD"/>
    <property type="match status" value="1"/>
</dbReference>
<dbReference type="SUPFAM" id="SSF117143">
    <property type="entry name" value="Flagellar hook protein flgE"/>
    <property type="match status" value="1"/>
</dbReference>
<reference evidence="8 9" key="1">
    <citation type="submission" date="2017-08" db="EMBL/GenBank/DDBJ databases">
        <title>Aliifodinibius alkalisoli sp. nov., isolated from saline alkaline soil.</title>
        <authorList>
            <person name="Liu D."/>
            <person name="Zhang G."/>
        </authorList>
    </citation>
    <scope>NUCLEOTIDE SEQUENCE [LARGE SCALE GENOMIC DNA]</scope>
    <source>
        <strain evidence="8 9">WN023</strain>
    </source>
</reference>
<protein>
    <submittedName>
        <fullName evidence="8">Uncharacterized protein</fullName>
    </submittedName>
</protein>
<dbReference type="RefSeq" id="WP_095606145.1">
    <property type="nucleotide sequence ID" value="NZ_NSKE01000004.1"/>
</dbReference>
<dbReference type="InterPro" id="IPR037925">
    <property type="entry name" value="FlgE/F/G-like"/>
</dbReference>
<evidence type="ECO:0000313" key="9">
    <source>
        <dbReference type="Proteomes" id="UP000218831"/>
    </source>
</evidence>
<dbReference type="PANTHER" id="PTHR30435:SF19">
    <property type="entry name" value="FLAGELLAR BASAL-BODY ROD PROTEIN FLGG"/>
    <property type="match status" value="1"/>
</dbReference>
<dbReference type="GO" id="GO:0071978">
    <property type="term" value="P:bacterial-type flagellum-dependent swarming motility"/>
    <property type="evidence" value="ECO:0007669"/>
    <property type="project" value="TreeGrafter"/>
</dbReference>